<feature type="transmembrane region" description="Helical" evidence="1">
    <location>
        <begin position="26"/>
        <end position="44"/>
    </location>
</feature>
<dbReference type="RefSeq" id="WP_200352349.1">
    <property type="nucleotide sequence ID" value="NZ_BAABHZ010000001.1"/>
</dbReference>
<evidence type="ECO:0000313" key="2">
    <source>
        <dbReference type="EMBL" id="MBK1817406.1"/>
    </source>
</evidence>
<accession>A0A934R583</accession>
<dbReference type="Proteomes" id="UP000600139">
    <property type="component" value="Unassembled WGS sequence"/>
</dbReference>
<sequence>MKPVPYLHIFAVISITALSLQIFTDFWVPVVIGAVAMFFAAVILRR</sequence>
<evidence type="ECO:0000256" key="1">
    <source>
        <dbReference type="SAM" id="Phobius"/>
    </source>
</evidence>
<keyword evidence="1" id="KW-0812">Transmembrane</keyword>
<comment type="caution">
    <text evidence="2">The sequence shown here is derived from an EMBL/GenBank/DDBJ whole genome shotgun (WGS) entry which is preliminary data.</text>
</comment>
<name>A0A934R583_9BACT</name>
<dbReference type="EMBL" id="JAENIK010000012">
    <property type="protein sequence ID" value="MBK1817406.1"/>
    <property type="molecule type" value="Genomic_DNA"/>
</dbReference>
<dbReference type="AlphaFoldDB" id="A0A934R583"/>
<gene>
    <name evidence="2" type="ORF">JIN84_17430</name>
</gene>
<keyword evidence="1" id="KW-0472">Membrane</keyword>
<reference evidence="2" key="1">
    <citation type="submission" date="2021-01" db="EMBL/GenBank/DDBJ databases">
        <title>Modified the classification status of verrucomicrobia.</title>
        <authorList>
            <person name="Feng X."/>
        </authorList>
    </citation>
    <scope>NUCLEOTIDE SEQUENCE</scope>
    <source>
        <strain evidence="2">JCM 18052</strain>
    </source>
</reference>
<protein>
    <submittedName>
        <fullName evidence="2">Uncharacterized protein</fullName>
    </submittedName>
</protein>
<keyword evidence="3" id="KW-1185">Reference proteome</keyword>
<organism evidence="2 3">
    <name type="scientific">Luteolibacter yonseiensis</name>
    <dbReference type="NCBI Taxonomy" id="1144680"/>
    <lineage>
        <taxon>Bacteria</taxon>
        <taxon>Pseudomonadati</taxon>
        <taxon>Verrucomicrobiota</taxon>
        <taxon>Verrucomicrobiia</taxon>
        <taxon>Verrucomicrobiales</taxon>
        <taxon>Verrucomicrobiaceae</taxon>
        <taxon>Luteolibacter</taxon>
    </lineage>
</organism>
<proteinExistence type="predicted"/>
<keyword evidence="1" id="KW-1133">Transmembrane helix</keyword>
<evidence type="ECO:0000313" key="3">
    <source>
        <dbReference type="Proteomes" id="UP000600139"/>
    </source>
</evidence>